<reference evidence="2" key="1">
    <citation type="journal article" date="2019" name="Int. J. Syst. Evol. Microbiol.">
        <title>The Global Catalogue of Microorganisms (GCM) 10K type strain sequencing project: providing services to taxonomists for standard genome sequencing and annotation.</title>
        <authorList>
            <consortium name="The Broad Institute Genomics Platform"/>
            <consortium name="The Broad Institute Genome Sequencing Center for Infectious Disease"/>
            <person name="Wu L."/>
            <person name="Ma J."/>
        </authorList>
    </citation>
    <scope>NUCLEOTIDE SEQUENCE [LARGE SCALE GENOMIC DNA]</scope>
    <source>
        <strain evidence="2">JCM 13378</strain>
    </source>
</reference>
<protein>
    <submittedName>
        <fullName evidence="1">Four helix bundle protein</fullName>
    </submittedName>
</protein>
<dbReference type="EMBL" id="BAAAEI010000020">
    <property type="protein sequence ID" value="GAA0364833.1"/>
    <property type="molecule type" value="Genomic_DNA"/>
</dbReference>
<evidence type="ECO:0000313" key="2">
    <source>
        <dbReference type="Proteomes" id="UP001501757"/>
    </source>
</evidence>
<keyword evidence="2" id="KW-1185">Reference proteome</keyword>
<dbReference type="NCBIfam" id="NF008912">
    <property type="entry name" value="PRK12275.1-6"/>
    <property type="match status" value="1"/>
</dbReference>
<dbReference type="RefSeq" id="WP_343846208.1">
    <property type="nucleotide sequence ID" value="NZ_BAAAEI010000020.1"/>
</dbReference>
<name>A0ABP3HAG0_9ALTE</name>
<evidence type="ECO:0000313" key="1">
    <source>
        <dbReference type="EMBL" id="GAA0364833.1"/>
    </source>
</evidence>
<sequence length="115" mass="13077">MTYEKLEVWQRSFKLTVCVFKQFSSLKDYGFRDQITRSALSIPSNIAEGWERVTDKEKVRFLSFAKGSCGELKTQLLIATEIGYIDSEIVHTMSAETEQIAKMLGALMNKLARSS</sequence>
<dbReference type="NCBIfam" id="TIGR02436">
    <property type="entry name" value="four helix bundle protein"/>
    <property type="match status" value="1"/>
</dbReference>
<comment type="caution">
    <text evidence="1">The sequence shown here is derived from an EMBL/GenBank/DDBJ whole genome shotgun (WGS) entry which is preliminary data.</text>
</comment>
<accession>A0ABP3HAG0</accession>
<gene>
    <name evidence="1" type="ORF">GCM10009092_31460</name>
</gene>
<dbReference type="Pfam" id="PF05635">
    <property type="entry name" value="23S_rRNA_IVP"/>
    <property type="match status" value="1"/>
</dbReference>
<dbReference type="PANTHER" id="PTHR38471:SF2">
    <property type="entry name" value="FOUR HELIX BUNDLE PROTEIN"/>
    <property type="match status" value="1"/>
</dbReference>
<dbReference type="PANTHER" id="PTHR38471">
    <property type="entry name" value="FOUR HELIX BUNDLE PROTEIN"/>
    <property type="match status" value="1"/>
</dbReference>
<dbReference type="InterPro" id="IPR012657">
    <property type="entry name" value="23S_rRNA-intervening_sequence"/>
</dbReference>
<dbReference type="Proteomes" id="UP001501757">
    <property type="component" value="Unassembled WGS sequence"/>
</dbReference>
<dbReference type="Gene3D" id="1.20.1440.60">
    <property type="entry name" value="23S rRNA-intervening sequence"/>
    <property type="match status" value="1"/>
</dbReference>
<dbReference type="SUPFAM" id="SSF158446">
    <property type="entry name" value="IVS-encoded protein-like"/>
    <property type="match status" value="1"/>
</dbReference>
<proteinExistence type="predicted"/>
<dbReference type="InterPro" id="IPR036583">
    <property type="entry name" value="23S_rRNA_IVS_sf"/>
</dbReference>
<dbReference type="CDD" id="cd16377">
    <property type="entry name" value="23S_rRNA_IVP_like"/>
    <property type="match status" value="1"/>
</dbReference>
<organism evidence="1 2">
    <name type="scientific">Bowmanella denitrificans</name>
    <dbReference type="NCBI Taxonomy" id="366582"/>
    <lineage>
        <taxon>Bacteria</taxon>
        <taxon>Pseudomonadati</taxon>
        <taxon>Pseudomonadota</taxon>
        <taxon>Gammaproteobacteria</taxon>
        <taxon>Alteromonadales</taxon>
        <taxon>Alteromonadaceae</taxon>
        <taxon>Bowmanella</taxon>
    </lineage>
</organism>